<dbReference type="EMBL" id="SZPX01000005">
    <property type="protein sequence ID" value="TKI69289.1"/>
    <property type="molecule type" value="Genomic_DNA"/>
</dbReference>
<evidence type="ECO:0000313" key="2">
    <source>
        <dbReference type="Proteomes" id="UP000309561"/>
    </source>
</evidence>
<dbReference type="OrthoDB" id="5334943at2"/>
<organism evidence="1 2">
    <name type="scientific">Sulfurimonas crateris</name>
    <dbReference type="NCBI Taxonomy" id="2574727"/>
    <lineage>
        <taxon>Bacteria</taxon>
        <taxon>Pseudomonadati</taxon>
        <taxon>Campylobacterota</taxon>
        <taxon>Epsilonproteobacteria</taxon>
        <taxon>Campylobacterales</taxon>
        <taxon>Sulfurimonadaceae</taxon>
        <taxon>Sulfurimonas</taxon>
    </lineage>
</organism>
<protein>
    <submittedName>
        <fullName evidence="1">Thiamine biosynthesis protein ThiF</fullName>
    </submittedName>
</protein>
<dbReference type="AlphaFoldDB" id="A0A4U2Z547"/>
<dbReference type="Proteomes" id="UP000309561">
    <property type="component" value="Unassembled WGS sequence"/>
</dbReference>
<reference evidence="1 2" key="1">
    <citation type="submission" date="2019-04" db="EMBL/GenBank/DDBJ databases">
        <title>Sulfurimonas crateris sp. nov. a facultative anaerobic sulfur-oxidizing chemolithautotrophic bacterium isolated from a terrestrial mud vulcano.</title>
        <authorList>
            <person name="Ratnikova N.M."/>
            <person name="Slobodkin A.I."/>
            <person name="Merkel A.Y."/>
            <person name="Novikov A."/>
            <person name="Bonch-Osmolovskaya E.A."/>
            <person name="Slobodkina G.B."/>
        </authorList>
    </citation>
    <scope>NUCLEOTIDE SEQUENCE [LARGE SCALE GENOMIC DNA]</scope>
    <source>
        <strain evidence="1 2">SN118</strain>
    </source>
</reference>
<evidence type="ECO:0000313" key="1">
    <source>
        <dbReference type="EMBL" id="TKI69289.1"/>
    </source>
</evidence>
<keyword evidence="2" id="KW-1185">Reference proteome</keyword>
<comment type="caution">
    <text evidence="1">The sequence shown here is derived from an EMBL/GenBank/DDBJ whole genome shotgun (WGS) entry which is preliminary data.</text>
</comment>
<dbReference type="RefSeq" id="WP_137013763.1">
    <property type="nucleotide sequence ID" value="NZ_SZPX01000005.1"/>
</dbReference>
<name>A0A4U2Z547_9BACT</name>
<sequence>MIDSFDLSEPLVCEGIVGDGCGGGRIFFIKYETLYAHDPLSKDNRELLKNIKKAQKISKRGCIITIECQEQKIEFDLSKVAPR</sequence>
<proteinExistence type="predicted"/>
<gene>
    <name evidence="1" type="ORF">FCU45_07150</name>
</gene>
<accession>A0A4U2Z547</accession>